<dbReference type="EMBL" id="FN595773">
    <property type="protein sequence ID" value="CBI29393.3"/>
    <property type="molecule type" value="Genomic_DNA"/>
</dbReference>
<reference evidence="2" key="1">
    <citation type="journal article" date="2007" name="Nature">
        <title>The grapevine genome sequence suggests ancestral hexaploidization in major angiosperm phyla.</title>
        <authorList>
            <consortium name="The French-Italian Public Consortium for Grapevine Genome Characterization."/>
            <person name="Jaillon O."/>
            <person name="Aury J.-M."/>
            <person name="Noel B."/>
            <person name="Policriti A."/>
            <person name="Clepet C."/>
            <person name="Casagrande A."/>
            <person name="Choisne N."/>
            <person name="Aubourg S."/>
            <person name="Vitulo N."/>
            <person name="Jubin C."/>
            <person name="Vezzi A."/>
            <person name="Legeai F."/>
            <person name="Hugueney P."/>
            <person name="Dasilva C."/>
            <person name="Horner D."/>
            <person name="Mica E."/>
            <person name="Jublot D."/>
            <person name="Poulain J."/>
            <person name="Bruyere C."/>
            <person name="Billault A."/>
            <person name="Segurens B."/>
            <person name="Gouyvenoux M."/>
            <person name="Ugarte E."/>
            <person name="Cattonaro F."/>
            <person name="Anthouard V."/>
            <person name="Vico V."/>
            <person name="Del Fabbro C."/>
            <person name="Alaux M."/>
            <person name="Di Gaspero G."/>
            <person name="Dumas V."/>
            <person name="Felice N."/>
            <person name="Paillard S."/>
            <person name="Juman I."/>
            <person name="Moroldo M."/>
            <person name="Scalabrin S."/>
            <person name="Canaguier A."/>
            <person name="Le Clainche I."/>
            <person name="Malacrida G."/>
            <person name="Durand E."/>
            <person name="Pesole G."/>
            <person name="Laucou V."/>
            <person name="Chatelet P."/>
            <person name="Merdinoglu D."/>
            <person name="Delledonne M."/>
            <person name="Pezzotti M."/>
            <person name="Lecharny A."/>
            <person name="Scarpelli C."/>
            <person name="Artiguenave F."/>
            <person name="Pe M.E."/>
            <person name="Valle G."/>
            <person name="Morgante M."/>
            <person name="Caboche M."/>
            <person name="Adam-Blondon A.-F."/>
            <person name="Weissenbach J."/>
            <person name="Quetier F."/>
            <person name="Wincker P."/>
        </authorList>
    </citation>
    <scope>NUCLEOTIDE SEQUENCE [LARGE SCALE GENOMIC DNA]</scope>
    <source>
        <strain evidence="2">cv. Pinot noir / PN40024</strain>
    </source>
</reference>
<dbReference type="Proteomes" id="UP000009183">
    <property type="component" value="Chromosome 3"/>
</dbReference>
<evidence type="ECO:0000313" key="1">
    <source>
        <dbReference type="EMBL" id="CBI29393.3"/>
    </source>
</evidence>
<protein>
    <submittedName>
        <fullName evidence="1">Uncharacterized protein</fullName>
    </submittedName>
</protein>
<sequence length="42" mass="4853">MVEETTLFGEDVLLKPRTSYFVRSPDMAAMHQDTLEDHEVVD</sequence>
<dbReference type="AlphaFoldDB" id="D7TFX0"/>
<gene>
    <name evidence="1" type="ordered locus">VIT_03s0132g00440</name>
</gene>
<name>D7TFX0_VITVI</name>
<proteinExistence type="predicted"/>
<dbReference type="PaxDb" id="29760-VIT_03s0132g00440.t01"/>
<organism evidence="1 2">
    <name type="scientific">Vitis vinifera</name>
    <name type="common">Grape</name>
    <dbReference type="NCBI Taxonomy" id="29760"/>
    <lineage>
        <taxon>Eukaryota</taxon>
        <taxon>Viridiplantae</taxon>
        <taxon>Streptophyta</taxon>
        <taxon>Embryophyta</taxon>
        <taxon>Tracheophyta</taxon>
        <taxon>Spermatophyta</taxon>
        <taxon>Magnoliopsida</taxon>
        <taxon>eudicotyledons</taxon>
        <taxon>Gunneridae</taxon>
        <taxon>Pentapetalae</taxon>
        <taxon>rosids</taxon>
        <taxon>Vitales</taxon>
        <taxon>Vitaceae</taxon>
        <taxon>Viteae</taxon>
        <taxon>Vitis</taxon>
    </lineage>
</organism>
<evidence type="ECO:0000313" key="2">
    <source>
        <dbReference type="Proteomes" id="UP000009183"/>
    </source>
</evidence>
<accession>D7TFX0</accession>
<dbReference type="InParanoid" id="D7TFX0"/>
<dbReference type="HOGENOM" id="CLU_3261587_0_0_1"/>
<keyword evidence="2" id="KW-1185">Reference proteome</keyword>